<dbReference type="Pfam" id="PF24525">
    <property type="entry name" value="TTC3"/>
    <property type="match status" value="1"/>
</dbReference>
<evidence type="ECO:0000256" key="1">
    <source>
        <dbReference type="SAM" id="MobiDB-lite"/>
    </source>
</evidence>
<proteinExistence type="predicted"/>
<feature type="compositionally biased region" description="Pro residues" evidence="1">
    <location>
        <begin position="320"/>
        <end position="335"/>
    </location>
</feature>
<organism evidence="3 4">
    <name type="scientific">Austrofundulus limnaeus</name>
    <name type="common">Annual killifish</name>
    <dbReference type="NCBI Taxonomy" id="52670"/>
    <lineage>
        <taxon>Eukaryota</taxon>
        <taxon>Metazoa</taxon>
        <taxon>Chordata</taxon>
        <taxon>Craniata</taxon>
        <taxon>Vertebrata</taxon>
        <taxon>Euteleostomi</taxon>
        <taxon>Actinopterygii</taxon>
        <taxon>Neopterygii</taxon>
        <taxon>Teleostei</taxon>
        <taxon>Neoteleostei</taxon>
        <taxon>Acanthomorphata</taxon>
        <taxon>Ovalentaria</taxon>
        <taxon>Atherinomorphae</taxon>
        <taxon>Cyprinodontiformes</taxon>
        <taxon>Rivulidae</taxon>
        <taxon>Austrofundulus</taxon>
    </lineage>
</organism>
<name>A0A2I4CYW4_AUSLI</name>
<feature type="compositionally biased region" description="Pro residues" evidence="1">
    <location>
        <begin position="344"/>
        <end position="378"/>
    </location>
</feature>
<feature type="compositionally biased region" description="Pro residues" evidence="1">
    <location>
        <begin position="395"/>
        <end position="414"/>
    </location>
</feature>
<dbReference type="Proteomes" id="UP000192220">
    <property type="component" value="Unplaced"/>
</dbReference>
<feature type="region of interest" description="Disordered" evidence="1">
    <location>
        <begin position="1"/>
        <end position="33"/>
    </location>
</feature>
<feature type="domain" description="TTC3/DZIP3-like helical" evidence="2">
    <location>
        <begin position="153"/>
        <end position="301"/>
    </location>
</feature>
<feature type="compositionally biased region" description="Basic and acidic residues" evidence="1">
    <location>
        <begin position="142"/>
        <end position="157"/>
    </location>
</feature>
<keyword evidence="3" id="KW-1185">Reference proteome</keyword>
<feature type="non-terminal residue" evidence="4">
    <location>
        <position position="423"/>
    </location>
</feature>
<evidence type="ECO:0000313" key="3">
    <source>
        <dbReference type="Proteomes" id="UP000192220"/>
    </source>
</evidence>
<protein>
    <submittedName>
        <fullName evidence="4">Protein enabled homolog</fullName>
    </submittedName>
</protein>
<dbReference type="PANTHER" id="PTHR15727">
    <property type="entry name" value="RING FINGER PROTEIN 214"/>
    <property type="match status" value="1"/>
</dbReference>
<feature type="region of interest" description="Disordered" evidence="1">
    <location>
        <begin position="170"/>
        <end position="193"/>
    </location>
</feature>
<dbReference type="InParanoid" id="A0A2I4CYW4"/>
<feature type="region of interest" description="Disordered" evidence="1">
    <location>
        <begin position="320"/>
        <end position="423"/>
    </location>
</feature>
<dbReference type="AlphaFoldDB" id="A0A2I4CYW4"/>
<gene>
    <name evidence="4" type="primary">LOC106533447</name>
</gene>
<dbReference type="GeneID" id="106533447"/>
<evidence type="ECO:0000313" key="4">
    <source>
        <dbReference type="RefSeq" id="XP_013885192.1"/>
    </source>
</evidence>
<evidence type="ECO:0000259" key="2">
    <source>
        <dbReference type="Pfam" id="PF24525"/>
    </source>
</evidence>
<feature type="region of interest" description="Disordered" evidence="1">
    <location>
        <begin position="89"/>
        <end position="110"/>
    </location>
</feature>
<dbReference type="KEGG" id="alim:106533447"/>
<sequence>MDASGDTAVLKPGEEEQHETQAGEEEDLDQELAKMTVEDLIQKVQLVQTDGTVDSGTNTQPDWEEQVSAMFECSSKLMEEYSRLLKKQEEEEEEHVKHKQQLQRMKEEALRQQQAQLEKIDSLKVKLQLNNSKTTRKNFLSKKQEVTSERSRAEEERNRLLRELEESDRKLRTLSEQHSEEQRRSGEELEELRREMQRVTKEAQEAQLQALRDEVTAVEKQRDAAVSHIEAWLREVSQYLHALREEFPQQYQTDRAKWERNEGLVRKNKAELQNRFREVLQQLHQGRELEALPRINMPVLPQVPMADLRLRQVMKSLAPPPLPVHPAHQPLPPQRLPHFFPPHLRQPPPPQYHAPFHPPPPMYFQPPRAPPPFQPVRLPPQHQFLPRTASSLRVTPPPSLSPSPPVVPSPPPPWSEYGDRLGG</sequence>
<dbReference type="InterPro" id="IPR056872">
    <property type="entry name" value="TTC3/DZIP3-like_helical"/>
</dbReference>
<dbReference type="GO" id="GO:0004842">
    <property type="term" value="F:ubiquitin-protein transferase activity"/>
    <property type="evidence" value="ECO:0007669"/>
    <property type="project" value="TreeGrafter"/>
</dbReference>
<dbReference type="RefSeq" id="XP_013885192.1">
    <property type="nucleotide sequence ID" value="XM_014029738.1"/>
</dbReference>
<feature type="region of interest" description="Disordered" evidence="1">
    <location>
        <begin position="136"/>
        <end position="157"/>
    </location>
</feature>
<dbReference type="PANTHER" id="PTHR15727:SF3">
    <property type="entry name" value="RING FINGER PROTEIN 214"/>
    <property type="match status" value="1"/>
</dbReference>
<accession>A0A2I4CYW4</accession>
<feature type="compositionally biased region" description="Basic and acidic residues" evidence="1">
    <location>
        <begin position="12"/>
        <end position="21"/>
    </location>
</feature>
<reference evidence="4" key="1">
    <citation type="submission" date="2025-08" db="UniProtKB">
        <authorList>
            <consortium name="RefSeq"/>
        </authorList>
    </citation>
    <scope>IDENTIFICATION</scope>
</reference>
<dbReference type="OrthoDB" id="9834380at2759"/>